<proteinExistence type="predicted"/>
<accession>A0A1M4ZWF2</accession>
<name>A0A1M4ZWF2_9BACT</name>
<keyword evidence="2" id="KW-1185">Reference proteome</keyword>
<dbReference type="Proteomes" id="UP000184041">
    <property type="component" value="Unassembled WGS sequence"/>
</dbReference>
<protein>
    <submittedName>
        <fullName evidence="1">Uncharacterized protein</fullName>
    </submittedName>
</protein>
<organism evidence="1 2">
    <name type="scientific">Fodinibius roseus</name>
    <dbReference type="NCBI Taxonomy" id="1194090"/>
    <lineage>
        <taxon>Bacteria</taxon>
        <taxon>Pseudomonadati</taxon>
        <taxon>Balneolota</taxon>
        <taxon>Balneolia</taxon>
        <taxon>Balneolales</taxon>
        <taxon>Balneolaceae</taxon>
        <taxon>Fodinibius</taxon>
    </lineage>
</organism>
<sequence length="43" mass="5239">MYHVRGEYLRQYFDAVRDIVDYIMYPHTNDKQALASLLSYRIL</sequence>
<dbReference type="AlphaFoldDB" id="A0A1M4ZWF2"/>
<dbReference type="STRING" id="1194090.SAMN05443144_106156"/>
<dbReference type="EMBL" id="FQUS01000006">
    <property type="protein sequence ID" value="SHF22284.1"/>
    <property type="molecule type" value="Genomic_DNA"/>
</dbReference>
<evidence type="ECO:0000313" key="2">
    <source>
        <dbReference type="Proteomes" id="UP000184041"/>
    </source>
</evidence>
<reference evidence="1 2" key="1">
    <citation type="submission" date="2016-11" db="EMBL/GenBank/DDBJ databases">
        <authorList>
            <person name="Jaros S."/>
            <person name="Januszkiewicz K."/>
            <person name="Wedrychowicz H."/>
        </authorList>
    </citation>
    <scope>NUCLEOTIDE SEQUENCE [LARGE SCALE GENOMIC DNA]</scope>
    <source>
        <strain evidence="1 2">DSM 21986</strain>
    </source>
</reference>
<gene>
    <name evidence="1" type="ORF">SAMN05443144_106156</name>
</gene>
<evidence type="ECO:0000313" key="1">
    <source>
        <dbReference type="EMBL" id="SHF22284.1"/>
    </source>
</evidence>